<comment type="pathway">
    <text evidence="1">Porphyrin-containing compound metabolism; protoheme biosynthesis.</text>
</comment>
<organism evidence="8 9">
    <name type="scientific">Cafeteria roenbergensis</name>
    <name type="common">Marine flagellate</name>
    <dbReference type="NCBI Taxonomy" id="33653"/>
    <lineage>
        <taxon>Eukaryota</taxon>
        <taxon>Sar</taxon>
        <taxon>Stramenopiles</taxon>
        <taxon>Bigyra</taxon>
        <taxon>Opalozoa</taxon>
        <taxon>Bicosoecida</taxon>
        <taxon>Cafeteriaceae</taxon>
        <taxon>Cafeteria</taxon>
    </lineage>
</organism>
<evidence type="ECO:0000256" key="3">
    <source>
        <dbReference type="ARBA" id="ARBA00023133"/>
    </source>
</evidence>
<proteinExistence type="inferred from homology"/>
<dbReference type="SUPFAM" id="SSF53800">
    <property type="entry name" value="Chelatase"/>
    <property type="match status" value="1"/>
</dbReference>
<dbReference type="CDD" id="cd03411">
    <property type="entry name" value="Ferrochelatase_N"/>
    <property type="match status" value="1"/>
</dbReference>
<name>A0A5A8D7F7_CAFRO</name>
<dbReference type="HAMAP" id="MF_00323">
    <property type="entry name" value="Ferrochelatase"/>
    <property type="match status" value="1"/>
</dbReference>
<evidence type="ECO:0008006" key="10">
    <source>
        <dbReference type="Google" id="ProtNLM"/>
    </source>
</evidence>
<accession>A0A5A8D7F7</accession>
<evidence type="ECO:0000256" key="5">
    <source>
        <dbReference type="ARBA" id="ARBA00023244"/>
    </source>
</evidence>
<sequence>MSSTATRAGGDDAPTGTPKTGVLMLNMGGPSSLEGERDGVGAFLRRLFEDGEIITLGRLQNSLGSFIARRRTPKIIEQYRQIGGKSPIGDWTRQQGRDMERKLDTLSPSTGPHRAYVGFRYAPPLTEDALDAMAADGVERVVAFSQYPQFSCTTAGSSYNHLWRTLRERGLEGRFKFSVLDRWSTNRTYIEAVADQVRQGLQALPDDPALRSRAVLVFTAHSLPMKVVYKGDQYPAEVTATVGAVMALVRQRAAEWGVPVPRHVLAWQSKVGYLPWMGPSTGQVLEGLGRQGHEAVVMTPLGFTSDHIETLFEIDVEYREDAEKAGIRHFGRAPSLNASDLVTTAMAEVVADHLASGEVCTPQYQINCHACDNATCRTVLDPIAPYAKLRDSYGKPSPVPTWPEGSTPEPSLQAPAPFTNTGPERR</sequence>
<comment type="similarity">
    <text evidence="6">Belongs to the ferrochelatase family.</text>
</comment>
<evidence type="ECO:0000313" key="8">
    <source>
        <dbReference type="EMBL" id="KAA0160879.1"/>
    </source>
</evidence>
<dbReference type="GO" id="GO:0006783">
    <property type="term" value="P:heme biosynthetic process"/>
    <property type="evidence" value="ECO:0007669"/>
    <property type="project" value="UniProtKB-KW"/>
</dbReference>
<dbReference type="InterPro" id="IPR001015">
    <property type="entry name" value="Ferrochelatase"/>
</dbReference>
<dbReference type="NCBIfam" id="TIGR00109">
    <property type="entry name" value="hemH"/>
    <property type="match status" value="1"/>
</dbReference>
<evidence type="ECO:0000256" key="1">
    <source>
        <dbReference type="ARBA" id="ARBA00004744"/>
    </source>
</evidence>
<dbReference type="EMBL" id="VLTL01000104">
    <property type="protein sequence ID" value="KAA0160879.1"/>
    <property type="molecule type" value="Genomic_DNA"/>
</dbReference>
<dbReference type="UniPathway" id="UPA00252"/>
<evidence type="ECO:0000256" key="6">
    <source>
        <dbReference type="RuleBase" id="RU004185"/>
    </source>
</evidence>
<dbReference type="InterPro" id="IPR033644">
    <property type="entry name" value="Ferrochelatase_C"/>
</dbReference>
<keyword evidence="4" id="KW-0456">Lyase</keyword>
<keyword evidence="5" id="KW-0627">Porphyrin biosynthesis</keyword>
<feature type="region of interest" description="Disordered" evidence="7">
    <location>
        <begin position="1"/>
        <end position="21"/>
    </location>
</feature>
<reference evidence="8 9" key="1">
    <citation type="submission" date="2019-07" db="EMBL/GenBank/DDBJ databases">
        <title>Genomes of Cafeteria roenbergensis.</title>
        <authorList>
            <person name="Fischer M.G."/>
            <person name="Hackl T."/>
            <person name="Roman M."/>
        </authorList>
    </citation>
    <scope>NUCLEOTIDE SEQUENCE [LARGE SCALE GENOMIC DNA]</scope>
    <source>
        <strain evidence="8 9">RCC970-E3</strain>
    </source>
</reference>
<dbReference type="Pfam" id="PF00762">
    <property type="entry name" value="Ferrochelatase"/>
    <property type="match status" value="1"/>
</dbReference>
<evidence type="ECO:0000313" key="9">
    <source>
        <dbReference type="Proteomes" id="UP000324907"/>
    </source>
</evidence>
<dbReference type="Gene3D" id="3.40.50.1400">
    <property type="match status" value="2"/>
</dbReference>
<dbReference type="CDD" id="cd00419">
    <property type="entry name" value="Ferrochelatase_C"/>
    <property type="match status" value="1"/>
</dbReference>
<dbReference type="PANTHER" id="PTHR11108">
    <property type="entry name" value="FERROCHELATASE"/>
    <property type="match status" value="1"/>
</dbReference>
<dbReference type="GO" id="GO:0005739">
    <property type="term" value="C:mitochondrion"/>
    <property type="evidence" value="ECO:0007669"/>
    <property type="project" value="TreeGrafter"/>
</dbReference>
<dbReference type="PANTHER" id="PTHR11108:SF1">
    <property type="entry name" value="FERROCHELATASE, MITOCHONDRIAL"/>
    <property type="match status" value="1"/>
</dbReference>
<dbReference type="GO" id="GO:0004325">
    <property type="term" value="F:ferrochelatase activity"/>
    <property type="evidence" value="ECO:0007669"/>
    <property type="project" value="InterPro"/>
</dbReference>
<protein>
    <recommendedName>
        <fullName evidence="10">Ferrochelatase</fullName>
    </recommendedName>
</protein>
<dbReference type="AlphaFoldDB" id="A0A5A8D7F7"/>
<gene>
    <name evidence="8" type="ORF">FNF28_05301</name>
</gene>
<evidence type="ECO:0000256" key="4">
    <source>
        <dbReference type="ARBA" id="ARBA00023239"/>
    </source>
</evidence>
<dbReference type="InterPro" id="IPR033659">
    <property type="entry name" value="Ferrochelatase_N"/>
</dbReference>
<keyword evidence="3" id="KW-0350">Heme biosynthesis</keyword>
<comment type="caution">
    <text evidence="8">The sequence shown here is derived from an EMBL/GenBank/DDBJ whole genome shotgun (WGS) entry which is preliminary data.</text>
</comment>
<feature type="region of interest" description="Disordered" evidence="7">
    <location>
        <begin position="393"/>
        <end position="426"/>
    </location>
</feature>
<evidence type="ECO:0000256" key="2">
    <source>
        <dbReference type="ARBA" id="ARBA00023004"/>
    </source>
</evidence>
<evidence type="ECO:0000256" key="7">
    <source>
        <dbReference type="SAM" id="MobiDB-lite"/>
    </source>
</evidence>
<keyword evidence="2" id="KW-0408">Iron</keyword>
<dbReference type="Proteomes" id="UP000324907">
    <property type="component" value="Unassembled WGS sequence"/>
</dbReference>